<reference evidence="7" key="1">
    <citation type="submission" date="2019-06" db="EMBL/GenBank/DDBJ databases">
        <title>Gordonia isolated from sludge of a wastewater treatment plant.</title>
        <authorList>
            <person name="Tamura T."/>
            <person name="Aoyama K."/>
            <person name="Kang Y."/>
            <person name="Saito S."/>
            <person name="Akiyama N."/>
            <person name="Yazawa K."/>
            <person name="Gonoi T."/>
            <person name="Mikami Y."/>
        </authorList>
    </citation>
    <scope>NUCLEOTIDE SEQUENCE [LARGE SCALE GENOMIC DNA]</scope>
    <source>
        <strain evidence="7">NBRC 107696</strain>
    </source>
</reference>
<dbReference type="PANTHER" id="PTHR45947">
    <property type="entry name" value="SULFOQUINOVOSYL TRANSFERASE SQD2"/>
    <property type="match status" value="1"/>
</dbReference>
<dbReference type="EMBL" id="BJOV01000002">
    <property type="protein sequence ID" value="GEE00346.1"/>
    <property type="molecule type" value="Genomic_DNA"/>
</dbReference>
<organism evidence="6 7">
    <name type="scientific">Gordonia spumicola</name>
    <dbReference type="NCBI Taxonomy" id="589161"/>
    <lineage>
        <taxon>Bacteria</taxon>
        <taxon>Bacillati</taxon>
        <taxon>Actinomycetota</taxon>
        <taxon>Actinomycetes</taxon>
        <taxon>Mycobacteriales</taxon>
        <taxon>Gordoniaceae</taxon>
        <taxon>Gordonia</taxon>
    </lineage>
</organism>
<feature type="region of interest" description="Disordered" evidence="3">
    <location>
        <begin position="368"/>
        <end position="387"/>
    </location>
</feature>
<evidence type="ECO:0000259" key="5">
    <source>
        <dbReference type="Pfam" id="PF13439"/>
    </source>
</evidence>
<dbReference type="Proteomes" id="UP000444960">
    <property type="component" value="Unassembled WGS sequence"/>
</dbReference>
<evidence type="ECO:0000259" key="4">
    <source>
        <dbReference type="Pfam" id="PF00534"/>
    </source>
</evidence>
<dbReference type="Pfam" id="PF13439">
    <property type="entry name" value="Glyco_transf_4"/>
    <property type="match status" value="1"/>
</dbReference>
<dbReference type="Gene3D" id="3.40.50.2000">
    <property type="entry name" value="Glycogen Phosphorylase B"/>
    <property type="match status" value="2"/>
</dbReference>
<sequence>MGHISPVIVHEWIEETGGAEKVLEAFAGLLPDAEITCLWNDAQTRFASSTVRQSPLAYTPLRRTKMLSMPFQPLMWHWVPGRYDFALISTHLFAHHARFFESDPEMDKFIYVHTPARYIWTPELDPRGRGLAGAAARPVLRRLDRLGIRGNRSVVANSRFVADRIRATWGEEARVIHPPADVTKIVETDWTASLTTAEAELLDGLPAVFAFSVGRLVGYKGFDIVVDFASRTGVPVVLAGAGPAENALRAQAARTGAPVTFVGRVSDALMFELYARSTAFLNFSVEDFGITTVEALASGTPAIARNVGGATEIIEDGVSGVLCDPATADLSALFERAAALDRTAVVDRARLFSAERFDTEISAWIGLDPPDSRRDTDPVPLSTTEEL</sequence>
<evidence type="ECO:0000313" key="7">
    <source>
        <dbReference type="Proteomes" id="UP000444960"/>
    </source>
</evidence>
<dbReference type="PANTHER" id="PTHR45947:SF3">
    <property type="entry name" value="SULFOQUINOVOSYL TRANSFERASE SQD2"/>
    <property type="match status" value="1"/>
</dbReference>
<evidence type="ECO:0000256" key="3">
    <source>
        <dbReference type="SAM" id="MobiDB-lite"/>
    </source>
</evidence>
<dbReference type="OrthoDB" id="9801573at2"/>
<feature type="domain" description="Glycosyl transferase family 1" evidence="4">
    <location>
        <begin position="209"/>
        <end position="329"/>
    </location>
</feature>
<dbReference type="Pfam" id="PF00534">
    <property type="entry name" value="Glycos_transf_1"/>
    <property type="match status" value="1"/>
</dbReference>
<dbReference type="AlphaFoldDB" id="A0A7I9V4K8"/>
<dbReference type="InterPro" id="IPR050194">
    <property type="entry name" value="Glycosyltransferase_grp1"/>
</dbReference>
<keyword evidence="7" id="KW-1185">Reference proteome</keyword>
<dbReference type="SUPFAM" id="SSF53756">
    <property type="entry name" value="UDP-Glycosyltransferase/glycogen phosphorylase"/>
    <property type="match status" value="1"/>
</dbReference>
<keyword evidence="2 6" id="KW-0808">Transferase</keyword>
<feature type="domain" description="Glycosyltransferase subfamily 4-like N-terminal" evidence="5">
    <location>
        <begin position="17"/>
        <end position="183"/>
    </location>
</feature>
<dbReference type="InterPro" id="IPR001296">
    <property type="entry name" value="Glyco_trans_1"/>
</dbReference>
<dbReference type="GO" id="GO:0016757">
    <property type="term" value="F:glycosyltransferase activity"/>
    <property type="evidence" value="ECO:0007669"/>
    <property type="project" value="InterPro"/>
</dbReference>
<evidence type="ECO:0000313" key="6">
    <source>
        <dbReference type="EMBL" id="GEE00346.1"/>
    </source>
</evidence>
<evidence type="ECO:0000256" key="1">
    <source>
        <dbReference type="ARBA" id="ARBA00022676"/>
    </source>
</evidence>
<dbReference type="RefSeq" id="WP_161894253.1">
    <property type="nucleotide sequence ID" value="NZ_BJOV01000002.1"/>
</dbReference>
<keyword evidence="1" id="KW-0328">Glycosyltransferase</keyword>
<name>A0A7I9V4K8_9ACTN</name>
<accession>A0A7I9V4K8</accession>
<comment type="caution">
    <text evidence="6">The sequence shown here is derived from an EMBL/GenBank/DDBJ whole genome shotgun (WGS) entry which is preliminary data.</text>
</comment>
<gene>
    <name evidence="6" type="ORF">nbrc107696_07920</name>
</gene>
<protein>
    <submittedName>
        <fullName evidence="6">Glycosyl transferase family 1</fullName>
    </submittedName>
</protein>
<dbReference type="InterPro" id="IPR028098">
    <property type="entry name" value="Glyco_trans_4-like_N"/>
</dbReference>
<evidence type="ECO:0000256" key="2">
    <source>
        <dbReference type="ARBA" id="ARBA00022679"/>
    </source>
</evidence>
<proteinExistence type="predicted"/>